<dbReference type="EMBL" id="FTOR01000001">
    <property type="protein sequence ID" value="SIS67829.1"/>
    <property type="molecule type" value="Genomic_DNA"/>
</dbReference>
<dbReference type="RefSeq" id="WP_076375467.1">
    <property type="nucleotide sequence ID" value="NZ_AP017422.1"/>
</dbReference>
<keyword evidence="1" id="KW-0732">Signal</keyword>
<dbReference type="STRING" id="477680.SAMN05421788_101581"/>
<gene>
    <name evidence="2" type="ORF">SAMN05421788_101581</name>
</gene>
<feature type="chain" id="PRO_5013383401" evidence="1">
    <location>
        <begin position="20"/>
        <end position="344"/>
    </location>
</feature>
<reference evidence="3" key="1">
    <citation type="submission" date="2017-01" db="EMBL/GenBank/DDBJ databases">
        <authorList>
            <person name="Varghese N."/>
            <person name="Submissions S."/>
        </authorList>
    </citation>
    <scope>NUCLEOTIDE SEQUENCE [LARGE SCALE GENOMIC DNA]</scope>
    <source>
        <strain evidence="3">DSM 21054</strain>
    </source>
</reference>
<dbReference type="OrthoDB" id="997414at2"/>
<name>A0A1N7L1V7_9BACT</name>
<proteinExistence type="predicted"/>
<sequence>MKYSVLLLTTALFISGAQAQKVDLDRYTIQYQYRDLPHRPISPNALSYYARAVVPGNISNSIPLETIEGNIVIDGLKWDAQNPAISVTLTASDLSFSDIEIKENVEIKKDKDGKETGRVYTYFATAKYSLTCTGKAVDNQGVVIYNAALGTSSTYTSSSYNNRREASEYWNNNRIEVKKSLTANIINNATANLSRGLSNDFGFPQRGGYDYLWILNAKKHPEHQAQQEAIEKIKIAFAHMTANESLDSFSAAMAPILDYFESVKTKYPGTDKADRKMRYSSYYNKAVIYMYLDMPEKAIPEAEALAANGYDERDGETLKKLATALNDLFLRNAKRSRHFAPQTN</sequence>
<feature type="signal peptide" evidence="1">
    <location>
        <begin position="1"/>
        <end position="19"/>
    </location>
</feature>
<organism evidence="2 3">
    <name type="scientific">Filimonas lacunae</name>
    <dbReference type="NCBI Taxonomy" id="477680"/>
    <lineage>
        <taxon>Bacteria</taxon>
        <taxon>Pseudomonadati</taxon>
        <taxon>Bacteroidota</taxon>
        <taxon>Chitinophagia</taxon>
        <taxon>Chitinophagales</taxon>
        <taxon>Chitinophagaceae</taxon>
        <taxon>Filimonas</taxon>
    </lineage>
</organism>
<keyword evidence="3" id="KW-1185">Reference proteome</keyword>
<accession>A0A1N7L1V7</accession>
<evidence type="ECO:0000313" key="2">
    <source>
        <dbReference type="EMBL" id="SIS67829.1"/>
    </source>
</evidence>
<dbReference type="Proteomes" id="UP000186917">
    <property type="component" value="Unassembled WGS sequence"/>
</dbReference>
<dbReference type="AlphaFoldDB" id="A0A1N7L1V7"/>
<evidence type="ECO:0000256" key="1">
    <source>
        <dbReference type="SAM" id="SignalP"/>
    </source>
</evidence>
<evidence type="ECO:0000313" key="3">
    <source>
        <dbReference type="Proteomes" id="UP000186917"/>
    </source>
</evidence>
<protein>
    <submittedName>
        <fullName evidence="2">Uncharacterized protein</fullName>
    </submittedName>
</protein>